<comment type="function">
    <text evidence="12">Transposase-derived protein that may have nuclease activity. Does not have transposase activity.</text>
</comment>
<reference evidence="15 16" key="2">
    <citation type="journal article" date="2018" name="Elife">
        <title>Firefly genomes illuminate parallel origins of bioluminescence in beetles.</title>
        <authorList>
            <person name="Fallon T.R."/>
            <person name="Lower S.E."/>
            <person name="Chang C.H."/>
            <person name="Bessho-Uehara M."/>
            <person name="Martin G.J."/>
            <person name="Bewick A.J."/>
            <person name="Behringer M."/>
            <person name="Debat H.J."/>
            <person name="Wong I."/>
            <person name="Day J.C."/>
            <person name="Suvorov A."/>
            <person name="Silva C.J."/>
            <person name="Stanger-Hall K.F."/>
            <person name="Hall D.W."/>
            <person name="Schmitz R.J."/>
            <person name="Nelson D.R."/>
            <person name="Lewis S.M."/>
            <person name="Shigenobu S."/>
            <person name="Bybee S.M."/>
            <person name="Larracuente A.M."/>
            <person name="Oba Y."/>
            <person name="Weng J.K."/>
        </authorList>
    </citation>
    <scope>NUCLEOTIDE SEQUENCE [LARGE SCALE GENOMIC DNA]</scope>
    <source>
        <strain evidence="15">1611_PpyrPB1</strain>
        <tissue evidence="15">Whole body</tissue>
    </source>
</reference>
<name>A0A1Y1LCA2_PHOPY</name>
<keyword evidence="9" id="KW-0378">Hydrolase</keyword>
<evidence type="ECO:0000259" key="13">
    <source>
        <dbReference type="Pfam" id="PF13359"/>
    </source>
</evidence>
<dbReference type="GO" id="GO:0004518">
    <property type="term" value="F:nuclease activity"/>
    <property type="evidence" value="ECO:0007669"/>
    <property type="project" value="UniProtKB-KW"/>
</dbReference>
<reference evidence="15" key="3">
    <citation type="submission" date="2019-08" db="EMBL/GenBank/DDBJ databases">
        <authorList>
            <consortium name="Photinus pyralis genome working group"/>
            <person name="Fallon T.R."/>
            <person name="Sander Lower S.E."/>
            <person name="Weng J.-K."/>
        </authorList>
    </citation>
    <scope>NUCLEOTIDE SEQUENCE</scope>
    <source>
        <strain evidence="15">1611_PpyrPB1</strain>
        <tissue evidence="15">Whole body</tissue>
    </source>
</reference>
<keyword evidence="7" id="KW-0540">Nuclease</keyword>
<dbReference type="GO" id="GO:0005634">
    <property type="term" value="C:nucleus"/>
    <property type="evidence" value="ECO:0007669"/>
    <property type="project" value="UniProtKB-SubCell"/>
</dbReference>
<evidence type="ECO:0000313" key="14">
    <source>
        <dbReference type="EMBL" id="JAV71299.1"/>
    </source>
</evidence>
<dbReference type="InParanoid" id="A0A1Y1LCA2"/>
<evidence type="ECO:0000256" key="9">
    <source>
        <dbReference type="ARBA" id="ARBA00022801"/>
    </source>
</evidence>
<keyword evidence="6" id="KW-0963">Cytoplasm</keyword>
<keyword evidence="16" id="KW-1185">Reference proteome</keyword>
<dbReference type="InterPro" id="IPR026103">
    <property type="entry name" value="HARBI1_animal"/>
</dbReference>
<evidence type="ECO:0000256" key="8">
    <source>
        <dbReference type="ARBA" id="ARBA00022723"/>
    </source>
</evidence>
<dbReference type="PRINTS" id="PR02086">
    <property type="entry name" value="PUTNUCHARBI1"/>
</dbReference>
<dbReference type="OrthoDB" id="2415966at2759"/>
<protein>
    <recommendedName>
        <fullName evidence="5">Putative nuclease HARBI1</fullName>
    </recommendedName>
    <alternativeName>
        <fullName evidence="11">Harbinger transposase-derived nuclease</fullName>
    </alternativeName>
</protein>
<dbReference type="AlphaFoldDB" id="A0A1Y1LCA2"/>
<evidence type="ECO:0000256" key="10">
    <source>
        <dbReference type="ARBA" id="ARBA00023242"/>
    </source>
</evidence>
<evidence type="ECO:0000256" key="5">
    <source>
        <dbReference type="ARBA" id="ARBA00015519"/>
    </source>
</evidence>
<comment type="similarity">
    <text evidence="4">Belongs to the HARBI1 family.</text>
</comment>
<evidence type="ECO:0000256" key="2">
    <source>
        <dbReference type="ARBA" id="ARBA00004123"/>
    </source>
</evidence>
<evidence type="ECO:0000256" key="4">
    <source>
        <dbReference type="ARBA" id="ARBA00006958"/>
    </source>
</evidence>
<dbReference type="PANTHER" id="PTHR22930:SF289">
    <property type="entry name" value="DDE TNP4 DOMAIN-CONTAINING PROTEIN-RELATED"/>
    <property type="match status" value="1"/>
</dbReference>
<dbReference type="GO" id="GO:0046872">
    <property type="term" value="F:metal ion binding"/>
    <property type="evidence" value="ECO:0007669"/>
    <property type="project" value="UniProtKB-KW"/>
</dbReference>
<evidence type="ECO:0000313" key="15">
    <source>
        <dbReference type="EMBL" id="KAB0802986.1"/>
    </source>
</evidence>
<keyword evidence="10" id="KW-0539">Nucleus</keyword>
<evidence type="ECO:0000313" key="16">
    <source>
        <dbReference type="Proteomes" id="UP000327044"/>
    </source>
</evidence>
<evidence type="ECO:0000256" key="11">
    <source>
        <dbReference type="ARBA" id="ARBA00030126"/>
    </source>
</evidence>
<evidence type="ECO:0000256" key="12">
    <source>
        <dbReference type="ARBA" id="ARBA00045850"/>
    </source>
</evidence>
<dbReference type="Pfam" id="PF13359">
    <property type="entry name" value="DDE_Tnp_4"/>
    <property type="match status" value="1"/>
</dbReference>
<keyword evidence="8" id="KW-0479">Metal-binding</keyword>
<evidence type="ECO:0000256" key="7">
    <source>
        <dbReference type="ARBA" id="ARBA00022722"/>
    </source>
</evidence>
<dbReference type="GO" id="GO:0005737">
    <property type="term" value="C:cytoplasm"/>
    <property type="evidence" value="ECO:0007669"/>
    <property type="project" value="UniProtKB-SubCell"/>
</dbReference>
<organism evidence="14">
    <name type="scientific">Photinus pyralis</name>
    <name type="common">Common eastern firefly</name>
    <name type="synonym">Lampyris pyralis</name>
    <dbReference type="NCBI Taxonomy" id="7054"/>
    <lineage>
        <taxon>Eukaryota</taxon>
        <taxon>Metazoa</taxon>
        <taxon>Ecdysozoa</taxon>
        <taxon>Arthropoda</taxon>
        <taxon>Hexapoda</taxon>
        <taxon>Insecta</taxon>
        <taxon>Pterygota</taxon>
        <taxon>Neoptera</taxon>
        <taxon>Endopterygota</taxon>
        <taxon>Coleoptera</taxon>
        <taxon>Polyphaga</taxon>
        <taxon>Elateriformia</taxon>
        <taxon>Elateroidea</taxon>
        <taxon>Lampyridae</taxon>
        <taxon>Lampyrinae</taxon>
        <taxon>Photinus</taxon>
    </lineage>
</organism>
<evidence type="ECO:0000256" key="3">
    <source>
        <dbReference type="ARBA" id="ARBA00004496"/>
    </source>
</evidence>
<dbReference type="EMBL" id="GEZM01060077">
    <property type="protein sequence ID" value="JAV71296.1"/>
    <property type="molecule type" value="Transcribed_RNA"/>
</dbReference>
<proteinExistence type="inferred from homology"/>
<sequence>MDELVMLDLLDAEEEAEEVVRVQRPRADAIAILSDVQFKNMFRFPKELFRIIVEVLSPHMRPTNRASDLEIPIRILIALRFFASGSYQMDVGSNLFMSVSQPTVSRCISEVSDAFNVPAIFNRFVRFPHNFEELDRVRMGFFEKYNFPGVVGCIDCTHVAIVAPPAEDPDRPGHLYINRKGFHSINVQLICDSNLKILNVKASHPGSTHDAFIWNNSNVQEVMRTIHAERRGTYFLLGDSGYPLRPWLLTPLEVEPEEGTPEHNYNCAHKRARASIERCNGVLKSRFRCLLKHRVLHYSPHRAALIINSCVVLHNICMERNLVEDLDEFDNQDINDGLFNMDMENEEPAAAHYINPELVEGRRVRTALIAGRFINN</sequence>
<comment type="subcellular location">
    <subcellularLocation>
        <location evidence="3">Cytoplasm</location>
    </subcellularLocation>
    <subcellularLocation>
        <location evidence="2">Nucleus</location>
    </subcellularLocation>
</comment>
<accession>A0A1Y1LCA2</accession>
<dbReference type="EMBL" id="VVIM01000002">
    <property type="protein sequence ID" value="KAB0802986.1"/>
    <property type="molecule type" value="Genomic_DNA"/>
</dbReference>
<comment type="cofactor">
    <cofactor evidence="1">
        <name>a divalent metal cation</name>
        <dbReference type="ChEBI" id="CHEBI:60240"/>
    </cofactor>
</comment>
<gene>
    <name evidence="15" type="ORF">PPYR_05172</name>
</gene>
<dbReference type="EMBL" id="GEZM01060076">
    <property type="protein sequence ID" value="JAV71299.1"/>
    <property type="molecule type" value="Transcribed_RNA"/>
</dbReference>
<dbReference type="InterPro" id="IPR045249">
    <property type="entry name" value="HARBI1-like"/>
</dbReference>
<dbReference type="InterPro" id="IPR027806">
    <property type="entry name" value="HARBI1_dom"/>
</dbReference>
<feature type="domain" description="DDE Tnp4" evidence="13">
    <location>
        <begin position="154"/>
        <end position="315"/>
    </location>
</feature>
<dbReference type="Proteomes" id="UP000327044">
    <property type="component" value="Unassembled WGS sequence"/>
</dbReference>
<reference evidence="14" key="1">
    <citation type="journal article" date="2016" name="Sci. Rep.">
        <title>Molecular characterization of firefly nuptial gifts: a multi-omics approach sheds light on postcopulatory sexual selection.</title>
        <authorList>
            <person name="Al-Wathiqui N."/>
            <person name="Fallon T.R."/>
            <person name="South A."/>
            <person name="Weng J.K."/>
            <person name="Lewis S.M."/>
        </authorList>
    </citation>
    <scope>NUCLEOTIDE SEQUENCE</scope>
</reference>
<evidence type="ECO:0000256" key="1">
    <source>
        <dbReference type="ARBA" id="ARBA00001968"/>
    </source>
</evidence>
<dbReference type="PANTHER" id="PTHR22930">
    <property type="match status" value="1"/>
</dbReference>
<dbReference type="GO" id="GO:0016787">
    <property type="term" value="F:hydrolase activity"/>
    <property type="evidence" value="ECO:0007669"/>
    <property type="project" value="UniProtKB-KW"/>
</dbReference>
<evidence type="ECO:0000256" key="6">
    <source>
        <dbReference type="ARBA" id="ARBA00022490"/>
    </source>
</evidence>